<accession>A0A1Z5KCQ9</accession>
<evidence type="ECO:0000313" key="2">
    <source>
        <dbReference type="Proteomes" id="UP000198406"/>
    </source>
</evidence>
<dbReference type="EMBL" id="BDSP01000206">
    <property type="protein sequence ID" value="GAX24090.1"/>
    <property type="molecule type" value="Genomic_DNA"/>
</dbReference>
<proteinExistence type="predicted"/>
<protein>
    <submittedName>
        <fullName evidence="1">Uncharacterized protein</fullName>
    </submittedName>
</protein>
<comment type="caution">
    <text evidence="1">The sequence shown here is derived from an EMBL/GenBank/DDBJ whole genome shotgun (WGS) entry which is preliminary data.</text>
</comment>
<dbReference type="InParanoid" id="A0A1Z5KCQ9"/>
<name>A0A1Z5KCQ9_FISSO</name>
<keyword evidence="2" id="KW-1185">Reference proteome</keyword>
<dbReference type="Proteomes" id="UP000198406">
    <property type="component" value="Unassembled WGS sequence"/>
</dbReference>
<gene>
    <name evidence="1" type="ORF">FisN_9Hu342</name>
</gene>
<evidence type="ECO:0000313" key="1">
    <source>
        <dbReference type="EMBL" id="GAX24090.1"/>
    </source>
</evidence>
<reference evidence="1 2" key="1">
    <citation type="journal article" date="2015" name="Plant Cell">
        <title>Oil accumulation by the oleaginous diatom Fistulifera solaris as revealed by the genome and transcriptome.</title>
        <authorList>
            <person name="Tanaka T."/>
            <person name="Maeda Y."/>
            <person name="Veluchamy A."/>
            <person name="Tanaka M."/>
            <person name="Abida H."/>
            <person name="Marechal E."/>
            <person name="Bowler C."/>
            <person name="Muto M."/>
            <person name="Sunaga Y."/>
            <person name="Tanaka M."/>
            <person name="Yoshino T."/>
            <person name="Taniguchi T."/>
            <person name="Fukuda Y."/>
            <person name="Nemoto M."/>
            <person name="Matsumoto M."/>
            <person name="Wong P.S."/>
            <person name="Aburatani S."/>
            <person name="Fujibuchi W."/>
        </authorList>
    </citation>
    <scope>NUCLEOTIDE SEQUENCE [LARGE SCALE GENOMIC DNA]</scope>
    <source>
        <strain evidence="1 2">JPCC DA0580</strain>
    </source>
</reference>
<dbReference type="AlphaFoldDB" id="A0A1Z5KCQ9"/>
<sequence length="217" mass="24485">MEGFLQELIEYNTNGVKKMQEGLLEGAESYFTLGLRLLQRNAASIQTFVPPFTYSQDGLSVPVLPNKAIAQDSDFVALFDRALVLSGNELSDSCIEQKLTAYSGFFMYNFALLTHIRGLPEGNAKRLSQALHMYTLAWQALANTGEANPHVELAVLACISNMAHIHRYFHRMSEVNSCGRWIWERLQQANIPAEERSLLMSNAFFYEQKESFAAFMA</sequence>
<organism evidence="1 2">
    <name type="scientific">Fistulifera solaris</name>
    <name type="common">Oleaginous diatom</name>
    <dbReference type="NCBI Taxonomy" id="1519565"/>
    <lineage>
        <taxon>Eukaryota</taxon>
        <taxon>Sar</taxon>
        <taxon>Stramenopiles</taxon>
        <taxon>Ochrophyta</taxon>
        <taxon>Bacillariophyta</taxon>
        <taxon>Bacillariophyceae</taxon>
        <taxon>Bacillariophycidae</taxon>
        <taxon>Naviculales</taxon>
        <taxon>Naviculaceae</taxon>
        <taxon>Fistulifera</taxon>
    </lineage>
</organism>